<reference evidence="6" key="2">
    <citation type="journal article" date="2022" name="BMC Genomics">
        <title>Comparative genome analysis of mycobacteria focusing on tRNA and non-coding RNA.</title>
        <authorList>
            <person name="Behra P.R.K."/>
            <person name="Pettersson B.M.F."/>
            <person name="Ramesh M."/>
            <person name="Das S."/>
            <person name="Dasgupta S."/>
            <person name="Kirsebom L.A."/>
        </authorList>
    </citation>
    <scope>NUCLEOTIDE SEQUENCE</scope>
    <source>
        <strain evidence="6">DSM 44615</strain>
    </source>
</reference>
<dbReference type="RefSeq" id="WP_264015831.1">
    <property type="nucleotide sequence ID" value="NZ_JACKSJ010000250.1"/>
</dbReference>
<gene>
    <name evidence="6" type="ORF">H7I41_27435</name>
</gene>
<keyword evidence="3" id="KW-0560">Oxidoreductase</keyword>
<keyword evidence="7" id="KW-1185">Reference proteome</keyword>
<evidence type="ECO:0000313" key="7">
    <source>
        <dbReference type="Proteomes" id="UP001140293"/>
    </source>
</evidence>
<comment type="caution">
    <text evidence="6">The sequence shown here is derived from an EMBL/GenBank/DDBJ whole genome shotgun (WGS) entry which is preliminary data.</text>
</comment>
<protein>
    <submittedName>
        <fullName evidence="6">Flavin monoamine oxidase family protein</fullName>
    </submittedName>
</protein>
<evidence type="ECO:0000256" key="3">
    <source>
        <dbReference type="ARBA" id="ARBA00023002"/>
    </source>
</evidence>
<dbReference type="AlphaFoldDB" id="A0A9X2YFG0"/>
<evidence type="ECO:0000256" key="2">
    <source>
        <dbReference type="ARBA" id="ARBA00005995"/>
    </source>
</evidence>
<sequence>MTMPAEADVVVVGAGFAGLSAARELIRLGREVVVLEGRDRVGGRSLTTTIAGTPIDLGATFVGPTQDAVTALAAELGCPTVRTHSRGKNLIRWRGKVRSYRSTVPRLSIIELVDVSRIQWRFERLCRQVKVAEPWASPAAHRLDEQTLESWLRSVHASASTRDLMAIMARVTWGCEPDAVSMLHAVRYVKAAGGIGRMLDVEGGAQQDRFPGGTQEIALRMAEQLGARVVLSTPVQRIERHDDGTVTVHGASGTSTTAKAVVVAVAPAHRDAITFEPALPEGLRELAAHWPQGRLSKAYAAYETPFWRTGGCSGEALSDEGPVFITFDVSPGDGPDADGPGILLGFTDARTFDALPPQDRRHEALGGFAALFGDPALSPIDYVDHCWGAEEFAPGGPTAAVPPGSWTTYGPTLRRPVGPIHWAGTETADEWTGFLDGAVRSGLRAAAEVHAALG</sequence>
<feature type="binding site" evidence="4">
    <location>
        <position position="346"/>
    </location>
    <ligand>
        <name>substrate</name>
    </ligand>
</feature>
<dbReference type="InterPro" id="IPR036188">
    <property type="entry name" value="FAD/NAD-bd_sf"/>
</dbReference>
<dbReference type="PRINTS" id="PR00757">
    <property type="entry name" value="AMINEOXDASEF"/>
</dbReference>
<dbReference type="InterPro" id="IPR002937">
    <property type="entry name" value="Amino_oxidase"/>
</dbReference>
<evidence type="ECO:0000259" key="5">
    <source>
        <dbReference type="Pfam" id="PF01593"/>
    </source>
</evidence>
<comment type="similarity">
    <text evidence="2">Belongs to the flavin monoamine oxidase family.</text>
</comment>
<reference evidence="6" key="1">
    <citation type="submission" date="2020-07" db="EMBL/GenBank/DDBJ databases">
        <authorList>
            <person name="Pettersson B.M.F."/>
            <person name="Behra P.R.K."/>
            <person name="Ramesh M."/>
            <person name="Das S."/>
            <person name="Dasgupta S."/>
            <person name="Kirsebom L.A."/>
        </authorList>
    </citation>
    <scope>NUCLEOTIDE SEQUENCE</scope>
    <source>
        <strain evidence="6">DSM 44615</strain>
    </source>
</reference>
<dbReference type="SUPFAM" id="SSF54373">
    <property type="entry name" value="FAD-linked reductases, C-terminal domain"/>
    <property type="match status" value="1"/>
</dbReference>
<dbReference type="EMBL" id="JACKSJ010000250">
    <property type="protein sequence ID" value="MCV7173663.1"/>
    <property type="molecule type" value="Genomic_DNA"/>
</dbReference>
<feature type="domain" description="Amine oxidase" evidence="5">
    <location>
        <begin position="16"/>
        <end position="449"/>
    </location>
</feature>
<evidence type="ECO:0000256" key="4">
    <source>
        <dbReference type="PIRSR" id="PIRSR601613-1"/>
    </source>
</evidence>
<feature type="binding site" evidence="4">
    <location>
        <position position="235"/>
    </location>
    <ligand>
        <name>FAD</name>
        <dbReference type="ChEBI" id="CHEBI:57692"/>
    </ligand>
</feature>
<comment type="cofactor">
    <cofactor evidence="1">
        <name>FAD</name>
        <dbReference type="ChEBI" id="CHEBI:57692"/>
    </cofactor>
</comment>
<proteinExistence type="inferred from homology"/>
<name>A0A9X2YFG0_9MYCO</name>
<feature type="binding site" evidence="4">
    <location>
        <position position="426"/>
    </location>
    <ligand>
        <name>FAD</name>
        <dbReference type="ChEBI" id="CHEBI:57692"/>
    </ligand>
</feature>
<evidence type="ECO:0000256" key="1">
    <source>
        <dbReference type="ARBA" id="ARBA00001974"/>
    </source>
</evidence>
<dbReference type="PANTHER" id="PTHR43563">
    <property type="entry name" value="AMINE OXIDASE"/>
    <property type="match status" value="1"/>
</dbReference>
<organism evidence="6 7">
    <name type="scientific">[Mycobacterium] manitobense</name>
    <dbReference type="NCBI Taxonomy" id="190147"/>
    <lineage>
        <taxon>Bacteria</taxon>
        <taxon>Bacillati</taxon>
        <taxon>Actinomycetota</taxon>
        <taxon>Actinomycetes</taxon>
        <taxon>Mycobacteriales</taxon>
        <taxon>Mycobacteriaceae</taxon>
        <taxon>Mycolicibacterium</taxon>
    </lineage>
</organism>
<evidence type="ECO:0000313" key="6">
    <source>
        <dbReference type="EMBL" id="MCV7173663.1"/>
    </source>
</evidence>
<accession>A0A9X2YFG0</accession>
<dbReference type="Gene3D" id="3.50.50.60">
    <property type="entry name" value="FAD/NAD(P)-binding domain"/>
    <property type="match status" value="1"/>
</dbReference>
<dbReference type="GO" id="GO:0016491">
    <property type="term" value="F:oxidoreductase activity"/>
    <property type="evidence" value="ECO:0007669"/>
    <property type="project" value="UniProtKB-KW"/>
</dbReference>
<dbReference type="Proteomes" id="UP001140293">
    <property type="component" value="Unassembled WGS sequence"/>
</dbReference>
<dbReference type="PANTHER" id="PTHR43563:SF1">
    <property type="entry name" value="AMINE OXIDASE [FLAVIN-CONTAINING] B"/>
    <property type="match status" value="1"/>
</dbReference>
<dbReference type="InterPro" id="IPR001613">
    <property type="entry name" value="Flavin_amine_oxidase"/>
</dbReference>
<dbReference type="Gene3D" id="3.90.660.10">
    <property type="match status" value="1"/>
</dbReference>
<dbReference type="Gene3D" id="1.10.405.10">
    <property type="entry name" value="Guanine Nucleotide Dissociation Inhibitor, domain 1"/>
    <property type="match status" value="1"/>
</dbReference>
<dbReference type="SUPFAM" id="SSF51905">
    <property type="entry name" value="FAD/NAD(P)-binding domain"/>
    <property type="match status" value="1"/>
</dbReference>
<dbReference type="InterPro" id="IPR050703">
    <property type="entry name" value="Flavin_MAO"/>
</dbReference>
<dbReference type="Pfam" id="PF01593">
    <property type="entry name" value="Amino_oxidase"/>
    <property type="match status" value="1"/>
</dbReference>